<name>A0A8H9IPK4_9BURK</name>
<dbReference type="AlphaFoldDB" id="A0A8H9IPK4"/>
<protein>
    <submittedName>
        <fullName evidence="1">Uncharacterized protein</fullName>
    </submittedName>
</protein>
<dbReference type="Proteomes" id="UP000608923">
    <property type="component" value="Unassembled WGS sequence"/>
</dbReference>
<reference evidence="2" key="1">
    <citation type="journal article" date="2019" name="Int. J. Syst. Evol. Microbiol.">
        <title>The Global Catalogue of Microorganisms (GCM) 10K type strain sequencing project: providing services to taxonomists for standard genome sequencing and annotation.</title>
        <authorList>
            <consortium name="The Broad Institute Genomics Platform"/>
            <consortium name="The Broad Institute Genome Sequencing Center for Infectious Disease"/>
            <person name="Wu L."/>
            <person name="Ma J."/>
        </authorList>
    </citation>
    <scope>NUCLEOTIDE SEQUENCE [LARGE SCALE GENOMIC DNA]</scope>
    <source>
        <strain evidence="2">KCTC 42083</strain>
    </source>
</reference>
<organism evidence="1 2">
    <name type="scientific">Alcaligenes pakistanensis</name>
    <dbReference type="NCBI Taxonomy" id="1482717"/>
    <lineage>
        <taxon>Bacteria</taxon>
        <taxon>Pseudomonadati</taxon>
        <taxon>Pseudomonadota</taxon>
        <taxon>Betaproteobacteria</taxon>
        <taxon>Burkholderiales</taxon>
        <taxon>Alcaligenaceae</taxon>
        <taxon>Alcaligenes</taxon>
    </lineage>
</organism>
<proteinExistence type="predicted"/>
<keyword evidence="2" id="KW-1185">Reference proteome</keyword>
<gene>
    <name evidence="1" type="ORF">GCM10010096_34540</name>
</gene>
<dbReference type="RefSeq" id="WP_189393915.1">
    <property type="nucleotide sequence ID" value="NZ_BMZN01000006.1"/>
</dbReference>
<comment type="caution">
    <text evidence="1">The sequence shown here is derived from an EMBL/GenBank/DDBJ whole genome shotgun (WGS) entry which is preliminary data.</text>
</comment>
<evidence type="ECO:0000313" key="1">
    <source>
        <dbReference type="EMBL" id="GHC58512.1"/>
    </source>
</evidence>
<dbReference type="EMBL" id="BMZN01000006">
    <property type="protein sequence ID" value="GHC58512.1"/>
    <property type="molecule type" value="Genomic_DNA"/>
</dbReference>
<accession>A0A8H9IPK4</accession>
<sequence>MQRYDADSILWNWARWCASGERVGNMLDVVPHCDDEEALKPVILPEQAEQVDRLHKTLPHHEQMIIIAEYPQRHGFFRGLPARQRREKAQRWIKAVTGVCVRESEYKLYLGLFKELVWRKVR</sequence>
<evidence type="ECO:0000313" key="2">
    <source>
        <dbReference type="Proteomes" id="UP000608923"/>
    </source>
</evidence>